<feature type="domain" description="Ketoreductase" evidence="6">
    <location>
        <begin position="47"/>
        <end position="221"/>
    </location>
</feature>
<evidence type="ECO:0000313" key="7">
    <source>
        <dbReference type="EMBL" id="TDN55906.1"/>
    </source>
</evidence>
<organism evidence="7 8">
    <name type="scientific">Azoarcus indigens</name>
    <dbReference type="NCBI Taxonomy" id="29545"/>
    <lineage>
        <taxon>Bacteria</taxon>
        <taxon>Pseudomonadati</taxon>
        <taxon>Pseudomonadota</taxon>
        <taxon>Betaproteobacteria</taxon>
        <taxon>Rhodocyclales</taxon>
        <taxon>Zoogloeaceae</taxon>
        <taxon>Azoarcus</taxon>
    </lineage>
</organism>
<keyword evidence="5" id="KW-0812">Transmembrane</keyword>
<keyword evidence="5" id="KW-1133">Transmembrane helix</keyword>
<dbReference type="InterPro" id="IPR057326">
    <property type="entry name" value="KR_dom"/>
</dbReference>
<evidence type="ECO:0000256" key="5">
    <source>
        <dbReference type="SAM" id="Phobius"/>
    </source>
</evidence>
<keyword evidence="2" id="KW-0560">Oxidoreductase</keyword>
<feature type="compositionally biased region" description="Basic and acidic residues" evidence="4">
    <location>
        <begin position="1"/>
        <end position="21"/>
    </location>
</feature>
<dbReference type="PRINTS" id="PR00081">
    <property type="entry name" value="GDHRDH"/>
</dbReference>
<dbReference type="Proteomes" id="UP000295129">
    <property type="component" value="Unassembled WGS sequence"/>
</dbReference>
<dbReference type="SMART" id="SM00822">
    <property type="entry name" value="PKS_KR"/>
    <property type="match status" value="1"/>
</dbReference>
<dbReference type="PANTHER" id="PTHR44196">
    <property type="entry name" value="DEHYDROGENASE/REDUCTASE SDR FAMILY MEMBER 7B"/>
    <property type="match status" value="1"/>
</dbReference>
<evidence type="ECO:0000256" key="3">
    <source>
        <dbReference type="RuleBase" id="RU000363"/>
    </source>
</evidence>
<protein>
    <submittedName>
        <fullName evidence="7">NADP-dependent 3-hydroxy acid dehydrogenase YdfG</fullName>
    </submittedName>
</protein>
<feature type="region of interest" description="Disordered" evidence="4">
    <location>
        <begin position="1"/>
        <end position="36"/>
    </location>
</feature>
<dbReference type="EMBL" id="SNVV01000003">
    <property type="protein sequence ID" value="TDN55906.1"/>
    <property type="molecule type" value="Genomic_DNA"/>
</dbReference>
<accession>A0A4R6ECL2</accession>
<dbReference type="InterPro" id="IPR020904">
    <property type="entry name" value="Sc_DH/Rdtase_CS"/>
</dbReference>
<proteinExistence type="inferred from homology"/>
<reference evidence="7 8" key="1">
    <citation type="submission" date="2019-03" db="EMBL/GenBank/DDBJ databases">
        <title>Genomic Encyclopedia of Type Strains, Phase IV (KMG-IV): sequencing the most valuable type-strain genomes for metagenomic binning, comparative biology and taxonomic classification.</title>
        <authorList>
            <person name="Goeker M."/>
        </authorList>
    </citation>
    <scope>NUCLEOTIDE SEQUENCE [LARGE SCALE GENOMIC DNA]</scope>
    <source>
        <strain evidence="7 8">DSM 12121</strain>
    </source>
</reference>
<dbReference type="InterPro" id="IPR002347">
    <property type="entry name" value="SDR_fam"/>
</dbReference>
<dbReference type="Pfam" id="PF00106">
    <property type="entry name" value="adh_short"/>
    <property type="match status" value="1"/>
</dbReference>
<dbReference type="InterPro" id="IPR036291">
    <property type="entry name" value="NAD(P)-bd_dom_sf"/>
</dbReference>
<comment type="caution">
    <text evidence="7">The sequence shown here is derived from an EMBL/GenBank/DDBJ whole genome shotgun (WGS) entry which is preliminary data.</text>
</comment>
<feature type="transmembrane region" description="Helical" evidence="5">
    <location>
        <begin position="348"/>
        <end position="366"/>
    </location>
</feature>
<dbReference type="GO" id="GO:0016020">
    <property type="term" value="C:membrane"/>
    <property type="evidence" value="ECO:0007669"/>
    <property type="project" value="TreeGrafter"/>
</dbReference>
<dbReference type="Gene3D" id="3.40.50.720">
    <property type="entry name" value="NAD(P)-binding Rossmann-like Domain"/>
    <property type="match status" value="1"/>
</dbReference>
<comment type="similarity">
    <text evidence="1 3">Belongs to the short-chain dehydrogenases/reductases (SDR) family.</text>
</comment>
<evidence type="ECO:0000313" key="8">
    <source>
        <dbReference type="Proteomes" id="UP000295129"/>
    </source>
</evidence>
<evidence type="ECO:0000256" key="1">
    <source>
        <dbReference type="ARBA" id="ARBA00006484"/>
    </source>
</evidence>
<dbReference type="PROSITE" id="PS00061">
    <property type="entry name" value="ADH_SHORT"/>
    <property type="match status" value="1"/>
</dbReference>
<dbReference type="AlphaFoldDB" id="A0A4R6ECL2"/>
<name>A0A4R6ECL2_9RHOO</name>
<sequence>MRFDSDGEAKRQQDALRETRRAATHAQGRSMAEAAGGALEEGGRAAPVVVITGGSAGIGRATAVEFGRHGWRVAILARGEERLREACTEVALAGGKAIGLVVDVADEVQVEAAAERVEREWGPISVWVNNAMATVYADVARMQAEDFRRVTEVSYLGAVWGTQAALRRMRPRNRGTVVQIGSALAYRSIPLQSAYCAAKAALRGFTDALRTELYHDDCDVHLTMVQLSAFDTPQFDWGRNRMPGRPRPVGRVFPPERAARAIYRAAHSRRREHWVGLPAALAIVGTRVLPGFLDRKMERDAWEGQLEDAGGGAHAWLRDGNLMRPAPGRQGARGRFGAEVARAQQRDAGMLAGMALLAAGLLAVLGKRRP</sequence>
<evidence type="ECO:0000256" key="4">
    <source>
        <dbReference type="SAM" id="MobiDB-lite"/>
    </source>
</evidence>
<keyword evidence="5" id="KW-0472">Membrane</keyword>
<evidence type="ECO:0000256" key="2">
    <source>
        <dbReference type="ARBA" id="ARBA00023002"/>
    </source>
</evidence>
<dbReference type="PANTHER" id="PTHR44196:SF1">
    <property type="entry name" value="DEHYDROGENASE_REDUCTASE SDR FAMILY MEMBER 7B"/>
    <property type="match status" value="1"/>
</dbReference>
<dbReference type="RefSeq" id="WP_246034642.1">
    <property type="nucleotide sequence ID" value="NZ_SNVV01000003.1"/>
</dbReference>
<dbReference type="GO" id="GO:0016491">
    <property type="term" value="F:oxidoreductase activity"/>
    <property type="evidence" value="ECO:0007669"/>
    <property type="project" value="UniProtKB-KW"/>
</dbReference>
<keyword evidence="8" id="KW-1185">Reference proteome</keyword>
<dbReference type="NCBIfam" id="NF005495">
    <property type="entry name" value="PRK07109.1"/>
    <property type="match status" value="1"/>
</dbReference>
<evidence type="ECO:0000259" key="6">
    <source>
        <dbReference type="SMART" id="SM00822"/>
    </source>
</evidence>
<dbReference type="SUPFAM" id="SSF51735">
    <property type="entry name" value="NAD(P)-binding Rossmann-fold domains"/>
    <property type="match status" value="1"/>
</dbReference>
<dbReference type="PRINTS" id="PR00080">
    <property type="entry name" value="SDRFAMILY"/>
</dbReference>
<gene>
    <name evidence="7" type="ORF">C7389_103244</name>
</gene>